<evidence type="ECO:0000313" key="2">
    <source>
        <dbReference type="Proteomes" id="UP001243846"/>
    </source>
</evidence>
<keyword evidence="2" id="KW-1185">Reference proteome</keyword>
<accession>A0ABT8DBX2</accession>
<proteinExistence type="predicted"/>
<evidence type="ECO:0000313" key="1">
    <source>
        <dbReference type="EMBL" id="MDN3712882.1"/>
    </source>
</evidence>
<organism evidence="1 2">
    <name type="scientific">Paracoccus cavernae</name>
    <dbReference type="NCBI Taxonomy" id="1571207"/>
    <lineage>
        <taxon>Bacteria</taxon>
        <taxon>Pseudomonadati</taxon>
        <taxon>Pseudomonadota</taxon>
        <taxon>Alphaproteobacteria</taxon>
        <taxon>Rhodobacterales</taxon>
        <taxon>Paracoccaceae</taxon>
        <taxon>Paracoccus</taxon>
    </lineage>
</organism>
<gene>
    <name evidence="1" type="ORF">QWZ10_16015</name>
</gene>
<comment type="caution">
    <text evidence="1">The sequence shown here is derived from an EMBL/GenBank/DDBJ whole genome shotgun (WGS) entry which is preliminary data.</text>
</comment>
<dbReference type="Proteomes" id="UP001243846">
    <property type="component" value="Unassembled WGS sequence"/>
</dbReference>
<dbReference type="EMBL" id="JAUFRC010000001">
    <property type="protein sequence ID" value="MDN3712882.1"/>
    <property type="molecule type" value="Genomic_DNA"/>
</dbReference>
<protein>
    <submittedName>
        <fullName evidence="1">Uncharacterized protein</fullName>
    </submittedName>
</protein>
<reference evidence="2" key="1">
    <citation type="journal article" date="2019" name="Int. J. Syst. Evol. Microbiol.">
        <title>The Global Catalogue of Microorganisms (GCM) 10K type strain sequencing project: providing services to taxonomists for standard genome sequencing and annotation.</title>
        <authorList>
            <consortium name="The Broad Institute Genomics Platform"/>
            <consortium name="The Broad Institute Genome Sequencing Center for Infectious Disease"/>
            <person name="Wu L."/>
            <person name="Ma J."/>
        </authorList>
    </citation>
    <scope>NUCLEOTIDE SEQUENCE [LARGE SCALE GENOMIC DNA]</scope>
    <source>
        <strain evidence="2">CECT 8482</strain>
    </source>
</reference>
<dbReference type="RefSeq" id="WP_377786636.1">
    <property type="nucleotide sequence ID" value="NZ_JBHUOC010000001.1"/>
</dbReference>
<sequence length="125" mass="13584">MADAEAEIAEFGKTADNETLTALMVAVTHGIDGRRQALMGGIGRYGHKQVDLAAQIEARRAKMAGMEAAASPDFDAIDAEEKALDWDSRIFTDRQQSLTYVCEMPVILEQRAFALGRAIAGQLKN</sequence>
<name>A0ABT8DBX2_9RHOB</name>